<dbReference type="AlphaFoldDB" id="A0AAN8EG62"/>
<evidence type="ECO:0000313" key="1">
    <source>
        <dbReference type="EMBL" id="KAK5949992.1"/>
    </source>
</evidence>
<accession>A0AAN8EG62</accession>
<protein>
    <submittedName>
        <fullName evidence="1">Uncharacterized protein</fullName>
    </submittedName>
</protein>
<reference evidence="1 2" key="1">
    <citation type="submission" date="2022-12" db="EMBL/GenBank/DDBJ databases">
        <title>Genomic features and morphological characterization of a novel Knufia sp. strain isolated from spacecraft assembly facility.</title>
        <authorList>
            <person name="Teixeira M."/>
            <person name="Chander A.M."/>
            <person name="Stajich J.E."/>
            <person name="Venkateswaran K."/>
        </authorList>
    </citation>
    <scope>NUCLEOTIDE SEQUENCE [LARGE SCALE GENOMIC DNA]</scope>
    <source>
        <strain evidence="1 2">FJI-L2-BK-P2</strain>
    </source>
</reference>
<dbReference type="Proteomes" id="UP001316803">
    <property type="component" value="Unassembled WGS sequence"/>
</dbReference>
<proteinExistence type="predicted"/>
<gene>
    <name evidence="1" type="ORF">OHC33_008953</name>
</gene>
<dbReference type="EMBL" id="JAKLMC020000030">
    <property type="protein sequence ID" value="KAK5949992.1"/>
    <property type="molecule type" value="Genomic_DNA"/>
</dbReference>
<sequence length="258" mass="29944">MDAENRSSSTFHDDSIIQMTHHEVQEIICSGLHFPHPHALIHGFTKEKYDFPRYDNALLRCLVSKLMNIVFKGSALEITASNSPLLTVGPKAIDLNREVLLESGVAYWNIRDHMKADEKDIQAYWVYLAENRSLFKQLLALRRDIDMAITQYNAFSGLSNPPFTFNENKNEVGFAFVDQLDSNTVKNKLRPFLCSLLFHIGGYISSKPKPESKEALILPDIFSYDMWRPRQLPRIKQDLQEFQQLVRWPRKHLMHSRP</sequence>
<organism evidence="1 2">
    <name type="scientific">Knufia fluminis</name>
    <dbReference type="NCBI Taxonomy" id="191047"/>
    <lineage>
        <taxon>Eukaryota</taxon>
        <taxon>Fungi</taxon>
        <taxon>Dikarya</taxon>
        <taxon>Ascomycota</taxon>
        <taxon>Pezizomycotina</taxon>
        <taxon>Eurotiomycetes</taxon>
        <taxon>Chaetothyriomycetidae</taxon>
        <taxon>Chaetothyriales</taxon>
        <taxon>Trichomeriaceae</taxon>
        <taxon>Knufia</taxon>
    </lineage>
</organism>
<comment type="caution">
    <text evidence="1">The sequence shown here is derived from an EMBL/GenBank/DDBJ whole genome shotgun (WGS) entry which is preliminary data.</text>
</comment>
<keyword evidence="2" id="KW-1185">Reference proteome</keyword>
<name>A0AAN8EG62_9EURO</name>
<evidence type="ECO:0000313" key="2">
    <source>
        <dbReference type="Proteomes" id="UP001316803"/>
    </source>
</evidence>